<accession>A0A139HCU8</accession>
<dbReference type="STRING" id="321146.A0A139HCU8"/>
<dbReference type="EMBL" id="LFZN01000076">
    <property type="protein sequence ID" value="KXT00291.1"/>
    <property type="molecule type" value="Genomic_DNA"/>
</dbReference>
<dbReference type="Gene3D" id="3.20.20.140">
    <property type="entry name" value="Metal-dependent hydrolases"/>
    <property type="match status" value="1"/>
</dbReference>
<comment type="caution">
    <text evidence="1">The sequence shown here is derived from an EMBL/GenBank/DDBJ whole genome shotgun (WGS) entry which is preliminary data.</text>
</comment>
<dbReference type="InterPro" id="IPR032466">
    <property type="entry name" value="Metal_Hydrolase"/>
</dbReference>
<proteinExistence type="predicted"/>
<name>A0A139HCU8_9PEZI</name>
<evidence type="ECO:0000313" key="2">
    <source>
        <dbReference type="Proteomes" id="UP000070133"/>
    </source>
</evidence>
<dbReference type="SUPFAM" id="SSF51556">
    <property type="entry name" value="Metallo-dependent hydrolases"/>
    <property type="match status" value="1"/>
</dbReference>
<gene>
    <name evidence="1" type="ORF">AC578_6472</name>
</gene>
<organism evidence="1 2">
    <name type="scientific">Pseudocercospora eumusae</name>
    <dbReference type="NCBI Taxonomy" id="321146"/>
    <lineage>
        <taxon>Eukaryota</taxon>
        <taxon>Fungi</taxon>
        <taxon>Dikarya</taxon>
        <taxon>Ascomycota</taxon>
        <taxon>Pezizomycotina</taxon>
        <taxon>Dothideomycetes</taxon>
        <taxon>Dothideomycetidae</taxon>
        <taxon>Mycosphaerellales</taxon>
        <taxon>Mycosphaerellaceae</taxon>
        <taxon>Pseudocercospora</taxon>
    </lineage>
</organism>
<protein>
    <submittedName>
        <fullName evidence="1">Uncharacterized protein</fullName>
    </submittedName>
</protein>
<reference evidence="1 2" key="1">
    <citation type="submission" date="2015-07" db="EMBL/GenBank/DDBJ databases">
        <title>Comparative genomics of the Sigatoka disease complex on banana suggests a link between parallel evolutionary changes in Pseudocercospora fijiensis and Pseudocercospora eumusae and increased virulence on the banana host.</title>
        <authorList>
            <person name="Chang T.-C."/>
            <person name="Salvucci A."/>
            <person name="Crous P.W."/>
            <person name="Stergiopoulos I."/>
        </authorList>
    </citation>
    <scope>NUCLEOTIDE SEQUENCE [LARGE SCALE GENOMIC DNA]</scope>
    <source>
        <strain evidence="1 2">CBS 114824</strain>
    </source>
</reference>
<dbReference type="Proteomes" id="UP000070133">
    <property type="component" value="Unassembled WGS sequence"/>
</dbReference>
<dbReference type="AlphaFoldDB" id="A0A139HCU8"/>
<evidence type="ECO:0000313" key="1">
    <source>
        <dbReference type="EMBL" id="KXT00291.1"/>
    </source>
</evidence>
<keyword evidence="2" id="KW-1185">Reference proteome</keyword>
<dbReference type="OrthoDB" id="194468at2759"/>
<sequence>MNLRLLEFIEQLEPDGILVRPCVLPRSVLQISCAGSANSENNSMLTSKDIYDIDRTFEVHPESSCYNDLSNAYGLLNSESIMAHCSHLTLQDMENLRHTQAGVAHIMIRAAIRVFEMGSVVFEIF</sequence>